<dbReference type="PROSITE" id="PS50949">
    <property type="entry name" value="HTH_GNTR"/>
    <property type="match status" value="1"/>
</dbReference>
<dbReference type="SUPFAM" id="SSF53383">
    <property type="entry name" value="PLP-dependent transferases"/>
    <property type="match status" value="1"/>
</dbReference>
<evidence type="ECO:0000256" key="3">
    <source>
        <dbReference type="ARBA" id="ARBA00023015"/>
    </source>
</evidence>
<evidence type="ECO:0000256" key="5">
    <source>
        <dbReference type="ARBA" id="ARBA00023163"/>
    </source>
</evidence>
<keyword evidence="9" id="KW-1185">Reference proteome</keyword>
<sequence length="492" mass="53646">MLRAWAREQYQDWRFRLYHPRMPDLRIELDRGRAMPLATQIYEAIRDAIESGHLTSGAKLPSWQDLASQLGVSRGTVRGAYERLMDEQFAIGRGAAGTRVAERPRTSSTPGRPAEATPVAELFHDFGTVPLTFQMGVPSQAAFPFKLWSRVLTRASRAAAAAPVSYPDPRGEPELRKEIAGYLAIARGLHCKPSQILITTGFSGALGLALRTLQLEGKQAWMEDPGFPLTRTALRLAGVSVTGVPVDAEGLDVTAGVRSAPEAALAIVTPGQHAPLGMTMSLPRRLALLEWAGRCGAWIIEDDYLSELQLHGRAAPALASLDTQERVLHIGTFSKTISPALRLGFLVVPSPLVNRFADVAASLAPAPPATVQRAVAAFMREGHYLRHLRRMKRLYRTQRESLLRCLRELSSNAVTVQASAGLAIVTLLPRSLSDIDVALRALPFGLAPTPLSPWSIQTPASRGLLLGVTNLDERRLAADCRRLIDLAEQAQR</sequence>
<reference evidence="9" key="1">
    <citation type="submission" date="2020-01" db="EMBL/GenBank/DDBJ databases">
        <title>'Steroidobacter agaridevorans' sp. nov., agar-degrading bacteria isolated from rhizosphere soils.</title>
        <authorList>
            <person name="Ikenaga M."/>
            <person name="Kataoka M."/>
            <person name="Murouchi A."/>
            <person name="Katsuragi S."/>
            <person name="Sakai M."/>
        </authorList>
    </citation>
    <scope>NUCLEOTIDE SEQUENCE [LARGE SCALE GENOMIC DNA]</scope>
    <source>
        <strain evidence="9">YU21-B</strain>
    </source>
</reference>
<keyword evidence="5" id="KW-0804">Transcription</keyword>
<dbReference type="SMART" id="SM00345">
    <property type="entry name" value="HTH_GNTR"/>
    <property type="match status" value="1"/>
</dbReference>
<evidence type="ECO:0000313" key="9">
    <source>
        <dbReference type="Proteomes" id="UP000445000"/>
    </source>
</evidence>
<dbReference type="PANTHER" id="PTHR46577:SF1">
    <property type="entry name" value="HTH-TYPE TRANSCRIPTIONAL REGULATORY PROTEIN GABR"/>
    <property type="match status" value="1"/>
</dbReference>
<dbReference type="CDD" id="cd07377">
    <property type="entry name" value="WHTH_GntR"/>
    <property type="match status" value="1"/>
</dbReference>
<dbReference type="Pfam" id="PF00155">
    <property type="entry name" value="Aminotran_1_2"/>
    <property type="match status" value="1"/>
</dbReference>
<dbReference type="InterPro" id="IPR015424">
    <property type="entry name" value="PyrdxlP-dep_Trfase"/>
</dbReference>
<dbReference type="InterPro" id="IPR000524">
    <property type="entry name" value="Tscrpt_reg_HTH_GntR"/>
</dbReference>
<organism evidence="8 9">
    <name type="scientific">Steroidobacter agaridevorans</name>
    <dbReference type="NCBI Taxonomy" id="2695856"/>
    <lineage>
        <taxon>Bacteria</taxon>
        <taxon>Pseudomonadati</taxon>
        <taxon>Pseudomonadota</taxon>
        <taxon>Gammaproteobacteria</taxon>
        <taxon>Steroidobacterales</taxon>
        <taxon>Steroidobacteraceae</taxon>
        <taxon>Steroidobacter</taxon>
    </lineage>
</organism>
<dbReference type="Gene3D" id="1.10.10.10">
    <property type="entry name" value="Winged helix-like DNA-binding domain superfamily/Winged helix DNA-binding domain"/>
    <property type="match status" value="1"/>
</dbReference>
<dbReference type="InterPro" id="IPR015421">
    <property type="entry name" value="PyrdxlP-dep_Trfase_major"/>
</dbReference>
<dbReference type="PANTHER" id="PTHR46577">
    <property type="entry name" value="HTH-TYPE TRANSCRIPTIONAL REGULATORY PROTEIN GABR"/>
    <property type="match status" value="1"/>
</dbReference>
<evidence type="ECO:0000259" key="7">
    <source>
        <dbReference type="PROSITE" id="PS50949"/>
    </source>
</evidence>
<dbReference type="GO" id="GO:0003677">
    <property type="term" value="F:DNA binding"/>
    <property type="evidence" value="ECO:0007669"/>
    <property type="project" value="UniProtKB-KW"/>
</dbReference>
<keyword evidence="3" id="KW-0805">Transcription regulation</keyword>
<feature type="region of interest" description="Disordered" evidence="6">
    <location>
        <begin position="95"/>
        <end position="115"/>
    </location>
</feature>
<dbReference type="Pfam" id="PF00392">
    <property type="entry name" value="GntR"/>
    <property type="match status" value="1"/>
</dbReference>
<dbReference type="CDD" id="cd00609">
    <property type="entry name" value="AAT_like"/>
    <property type="match status" value="1"/>
</dbReference>
<dbReference type="InterPro" id="IPR036390">
    <property type="entry name" value="WH_DNA-bd_sf"/>
</dbReference>
<evidence type="ECO:0000313" key="8">
    <source>
        <dbReference type="EMBL" id="GFE82623.1"/>
    </source>
</evidence>
<comment type="caution">
    <text evidence="8">The sequence shown here is derived from an EMBL/GenBank/DDBJ whole genome shotgun (WGS) entry which is preliminary data.</text>
</comment>
<evidence type="ECO:0000256" key="2">
    <source>
        <dbReference type="ARBA" id="ARBA00022898"/>
    </source>
</evidence>
<dbReference type="GO" id="GO:0003700">
    <property type="term" value="F:DNA-binding transcription factor activity"/>
    <property type="evidence" value="ECO:0007669"/>
    <property type="project" value="InterPro"/>
</dbReference>
<dbReference type="Proteomes" id="UP000445000">
    <property type="component" value="Unassembled WGS sequence"/>
</dbReference>
<dbReference type="InterPro" id="IPR051446">
    <property type="entry name" value="HTH_trans_reg/aminotransferase"/>
</dbReference>
<feature type="domain" description="HTH gntR-type" evidence="7">
    <location>
        <begin position="35"/>
        <end position="103"/>
    </location>
</feature>
<name>A0A829YIC4_9GAMM</name>
<keyword evidence="4" id="KW-0238">DNA-binding</keyword>
<dbReference type="Gene3D" id="3.40.640.10">
    <property type="entry name" value="Type I PLP-dependent aspartate aminotransferase-like (Major domain)"/>
    <property type="match status" value="1"/>
</dbReference>
<keyword evidence="2" id="KW-0663">Pyridoxal phosphate</keyword>
<evidence type="ECO:0000256" key="4">
    <source>
        <dbReference type="ARBA" id="ARBA00023125"/>
    </source>
</evidence>
<dbReference type="GO" id="GO:0030170">
    <property type="term" value="F:pyridoxal phosphate binding"/>
    <property type="evidence" value="ECO:0007669"/>
    <property type="project" value="InterPro"/>
</dbReference>
<protein>
    <submittedName>
        <fullName evidence="8">Transcriptional regulator</fullName>
    </submittedName>
</protein>
<dbReference type="EMBL" id="BLJN01000004">
    <property type="protein sequence ID" value="GFE82623.1"/>
    <property type="molecule type" value="Genomic_DNA"/>
</dbReference>
<comment type="similarity">
    <text evidence="1">In the C-terminal section; belongs to the class-I pyridoxal-phosphate-dependent aminotransferase family.</text>
</comment>
<proteinExistence type="inferred from homology"/>
<gene>
    <name evidence="8" type="ORF">GCM10011487_46230</name>
</gene>
<accession>A0A829YIC4</accession>
<dbReference type="InterPro" id="IPR036388">
    <property type="entry name" value="WH-like_DNA-bd_sf"/>
</dbReference>
<evidence type="ECO:0000256" key="1">
    <source>
        <dbReference type="ARBA" id="ARBA00005384"/>
    </source>
</evidence>
<dbReference type="SUPFAM" id="SSF46785">
    <property type="entry name" value="Winged helix' DNA-binding domain"/>
    <property type="match status" value="1"/>
</dbReference>
<dbReference type="InterPro" id="IPR004839">
    <property type="entry name" value="Aminotransferase_I/II_large"/>
</dbReference>
<evidence type="ECO:0000256" key="6">
    <source>
        <dbReference type="SAM" id="MobiDB-lite"/>
    </source>
</evidence>
<dbReference type="AlphaFoldDB" id="A0A829YIC4"/>